<sequence length="193" mass="21163">MRRLVLKMSISLDGYVAGPNGEADWMFRHRDEAGHRWVEDTLWQAGLHVMGSRSYFAMAGYWPTSSDSLAVPMNEIPKAIFTRQASLNRDALAKDSPSARSWAEAAVINGDLATELARLKQQPGKDILAQGGAGFAQSLVASGLIDEYRLVVHPVVLGQGMPLFPPLPKPLDLQLRSTTLFRSGSMAQVFWPA</sequence>
<dbReference type="InterPro" id="IPR050765">
    <property type="entry name" value="Riboflavin_Biosynth_HTPR"/>
</dbReference>
<dbReference type="PANTHER" id="PTHR38011:SF11">
    <property type="entry name" value="2,5-DIAMINO-6-RIBOSYLAMINO-4(3H)-PYRIMIDINONE 5'-PHOSPHATE REDUCTASE"/>
    <property type="match status" value="1"/>
</dbReference>
<evidence type="ECO:0000313" key="3">
    <source>
        <dbReference type="Proteomes" id="UP000199477"/>
    </source>
</evidence>
<reference evidence="3" key="1">
    <citation type="submission" date="2016-10" db="EMBL/GenBank/DDBJ databases">
        <authorList>
            <person name="Varghese N."/>
            <person name="Submissions S."/>
        </authorList>
    </citation>
    <scope>NUCLEOTIDE SEQUENCE [LARGE SCALE GENOMIC DNA]</scope>
    <source>
        <strain evidence="3">UNC178MFTsu3.1</strain>
    </source>
</reference>
<dbReference type="Pfam" id="PF01872">
    <property type="entry name" value="RibD_C"/>
    <property type="match status" value="1"/>
</dbReference>
<dbReference type="RefSeq" id="WP_026634390.1">
    <property type="nucleotide sequence ID" value="NZ_FONH01000001.1"/>
</dbReference>
<dbReference type="STRING" id="500610.SAMN02799615_00378"/>
<dbReference type="Gene3D" id="3.40.430.10">
    <property type="entry name" value="Dihydrofolate Reductase, subunit A"/>
    <property type="match status" value="1"/>
</dbReference>
<name>A0A1I1XU85_9GAMM</name>
<gene>
    <name evidence="2" type="ORF">SAMN02799615_00378</name>
</gene>
<dbReference type="AlphaFoldDB" id="A0A1I1XU85"/>
<protein>
    <submittedName>
        <fullName evidence="2">Dihydrofolate reductase</fullName>
    </submittedName>
</protein>
<evidence type="ECO:0000313" key="2">
    <source>
        <dbReference type="EMBL" id="SFE10759.1"/>
    </source>
</evidence>
<dbReference type="Proteomes" id="UP000199477">
    <property type="component" value="Unassembled WGS sequence"/>
</dbReference>
<proteinExistence type="predicted"/>
<dbReference type="InterPro" id="IPR002734">
    <property type="entry name" value="RibDG_C"/>
</dbReference>
<keyword evidence="3" id="KW-1185">Reference proteome</keyword>
<dbReference type="PANTHER" id="PTHR38011">
    <property type="entry name" value="DIHYDROFOLATE REDUCTASE FAMILY PROTEIN (AFU_ORTHOLOGUE AFUA_8G06820)"/>
    <property type="match status" value="1"/>
</dbReference>
<dbReference type="EMBL" id="FONH01000001">
    <property type="protein sequence ID" value="SFE10759.1"/>
    <property type="molecule type" value="Genomic_DNA"/>
</dbReference>
<dbReference type="GO" id="GO:0008703">
    <property type="term" value="F:5-amino-6-(5-phosphoribosylamino)uracil reductase activity"/>
    <property type="evidence" value="ECO:0007669"/>
    <property type="project" value="InterPro"/>
</dbReference>
<accession>A0A1I1XU85</accession>
<evidence type="ECO:0000259" key="1">
    <source>
        <dbReference type="Pfam" id="PF01872"/>
    </source>
</evidence>
<organism evidence="2 3">
    <name type="scientific">Dyella marensis</name>
    <dbReference type="NCBI Taxonomy" id="500610"/>
    <lineage>
        <taxon>Bacteria</taxon>
        <taxon>Pseudomonadati</taxon>
        <taxon>Pseudomonadota</taxon>
        <taxon>Gammaproteobacteria</taxon>
        <taxon>Lysobacterales</taxon>
        <taxon>Rhodanobacteraceae</taxon>
        <taxon>Dyella</taxon>
    </lineage>
</organism>
<dbReference type="InterPro" id="IPR024072">
    <property type="entry name" value="DHFR-like_dom_sf"/>
</dbReference>
<dbReference type="GO" id="GO:0009231">
    <property type="term" value="P:riboflavin biosynthetic process"/>
    <property type="evidence" value="ECO:0007669"/>
    <property type="project" value="InterPro"/>
</dbReference>
<feature type="domain" description="Bacterial bifunctional deaminase-reductase C-terminal" evidence="1">
    <location>
        <begin position="4"/>
        <end position="182"/>
    </location>
</feature>
<dbReference type="SUPFAM" id="SSF53597">
    <property type="entry name" value="Dihydrofolate reductase-like"/>
    <property type="match status" value="1"/>
</dbReference>